<sequence length="283" mass="32264">MPNPFSSEDYSSVHVLLQLKFVKRPFPIVKKLTYIIQDRIAHSEQNEILEILKKQKFSLLIDESSDISVTQILAIVVCFFDKQSLNVKDALLDEIVSTLTKDVSMSNILGFASDNCSTMMGNKSGFQKLMGNDNPTLFTTDCVYHSFALCSSHAVKVLPSYLESLLKDLTSYFSRSSKRQNDFNMIQSVVGTKENKIPKLSQTRWLSQSEHFRLHPLHTLVSSEHKKILDPKVGRDLTNSPQSIIPLASNFPAIAPENTLDELDNEWRLFRQYKDSCFLKKRP</sequence>
<proteinExistence type="predicted"/>
<evidence type="ECO:0000313" key="1">
    <source>
        <dbReference type="EMBL" id="KOF94917.1"/>
    </source>
</evidence>
<dbReference type="EMBL" id="KQ416841">
    <property type="protein sequence ID" value="KOF94917.1"/>
    <property type="molecule type" value="Genomic_DNA"/>
</dbReference>
<dbReference type="PANTHER" id="PTHR37162:SF1">
    <property type="entry name" value="BED-TYPE DOMAIN-CONTAINING PROTEIN"/>
    <property type="match status" value="1"/>
</dbReference>
<dbReference type="OrthoDB" id="6135263at2759"/>
<protein>
    <recommendedName>
        <fullName evidence="2">DUF4371 domain-containing protein</fullName>
    </recommendedName>
</protein>
<organism evidence="1">
    <name type="scientific">Octopus bimaculoides</name>
    <name type="common">California two-spotted octopus</name>
    <dbReference type="NCBI Taxonomy" id="37653"/>
    <lineage>
        <taxon>Eukaryota</taxon>
        <taxon>Metazoa</taxon>
        <taxon>Spiralia</taxon>
        <taxon>Lophotrochozoa</taxon>
        <taxon>Mollusca</taxon>
        <taxon>Cephalopoda</taxon>
        <taxon>Coleoidea</taxon>
        <taxon>Octopodiformes</taxon>
        <taxon>Octopoda</taxon>
        <taxon>Incirrata</taxon>
        <taxon>Octopodidae</taxon>
        <taxon>Octopus</taxon>
    </lineage>
</organism>
<evidence type="ECO:0008006" key="2">
    <source>
        <dbReference type="Google" id="ProtNLM"/>
    </source>
</evidence>
<name>A0A0L8I0C4_OCTBM</name>
<gene>
    <name evidence="1" type="ORF">OCBIM_22000136mg</name>
</gene>
<dbReference type="PANTHER" id="PTHR37162">
    <property type="entry name" value="HAT FAMILY DIMERISATION DOMAINCONTAINING PROTEIN-RELATED"/>
    <property type="match status" value="1"/>
</dbReference>
<accession>A0A0L8I0C4</accession>
<dbReference type="AlphaFoldDB" id="A0A0L8I0C4"/>
<reference evidence="1" key="1">
    <citation type="submission" date="2015-07" db="EMBL/GenBank/DDBJ databases">
        <title>MeaNS - Measles Nucleotide Surveillance Program.</title>
        <authorList>
            <person name="Tran T."/>
            <person name="Druce J."/>
        </authorList>
    </citation>
    <scope>NUCLEOTIDE SEQUENCE</scope>
    <source>
        <strain evidence="1">UCB-OBI-ISO-001</strain>
        <tissue evidence="1">Gonad</tissue>
    </source>
</reference>